<accession>A0ABR1ZG42</accession>
<name>A0ABR1ZG42_9ROSI</name>
<reference evidence="2 3" key="1">
    <citation type="journal article" date="2024" name="G3 (Bethesda)">
        <title>Genome assembly of Hibiscus sabdariffa L. provides insights into metabolisms of medicinal natural products.</title>
        <authorList>
            <person name="Kim T."/>
        </authorList>
    </citation>
    <scope>NUCLEOTIDE SEQUENCE [LARGE SCALE GENOMIC DNA]</scope>
    <source>
        <strain evidence="2">TK-2024</strain>
        <tissue evidence="2">Old leaves</tissue>
    </source>
</reference>
<gene>
    <name evidence="2" type="ORF">V6N11_082677</name>
</gene>
<proteinExistence type="predicted"/>
<dbReference type="Proteomes" id="UP001396334">
    <property type="component" value="Unassembled WGS sequence"/>
</dbReference>
<keyword evidence="3" id="KW-1185">Reference proteome</keyword>
<comment type="caution">
    <text evidence="2">The sequence shown here is derived from an EMBL/GenBank/DDBJ whole genome shotgun (WGS) entry which is preliminary data.</text>
</comment>
<evidence type="ECO:0000313" key="2">
    <source>
        <dbReference type="EMBL" id="KAK8479152.1"/>
    </source>
</evidence>
<evidence type="ECO:0000256" key="1">
    <source>
        <dbReference type="SAM" id="MobiDB-lite"/>
    </source>
</evidence>
<sequence>MLFRPLLRRKDLVHGYKCQIGDRAKATGSSFAVLADDTDDNTPRVGDVDRVAVDASDALLAEPKNIYAEGGLGNNVVDLGMAHESRLVAIEMNRSEKRVLLHGSGSEVSSKNLINGEHGGSIDVASKDVVVQEPVTVKVGTHVAVRVVERGADLGLKKGEGRRSISGLKDGVTKGNLKVENSKKGDRGGGPARTKQSSRQPSKIGLDEWVGSFDRELEDSMKGRRPPH</sequence>
<evidence type="ECO:0000313" key="3">
    <source>
        <dbReference type="Proteomes" id="UP001396334"/>
    </source>
</evidence>
<feature type="compositionally biased region" description="Basic and acidic residues" evidence="1">
    <location>
        <begin position="213"/>
        <end position="222"/>
    </location>
</feature>
<feature type="region of interest" description="Disordered" evidence="1">
    <location>
        <begin position="158"/>
        <end position="228"/>
    </location>
</feature>
<dbReference type="EMBL" id="JBBPBN010001239">
    <property type="protein sequence ID" value="KAK8479152.1"/>
    <property type="molecule type" value="Genomic_DNA"/>
</dbReference>
<protein>
    <submittedName>
        <fullName evidence="2">Uncharacterized protein</fullName>
    </submittedName>
</protein>
<organism evidence="2 3">
    <name type="scientific">Hibiscus sabdariffa</name>
    <name type="common">roselle</name>
    <dbReference type="NCBI Taxonomy" id="183260"/>
    <lineage>
        <taxon>Eukaryota</taxon>
        <taxon>Viridiplantae</taxon>
        <taxon>Streptophyta</taxon>
        <taxon>Embryophyta</taxon>
        <taxon>Tracheophyta</taxon>
        <taxon>Spermatophyta</taxon>
        <taxon>Magnoliopsida</taxon>
        <taxon>eudicotyledons</taxon>
        <taxon>Gunneridae</taxon>
        <taxon>Pentapetalae</taxon>
        <taxon>rosids</taxon>
        <taxon>malvids</taxon>
        <taxon>Malvales</taxon>
        <taxon>Malvaceae</taxon>
        <taxon>Malvoideae</taxon>
        <taxon>Hibiscus</taxon>
    </lineage>
</organism>